<protein>
    <recommendedName>
        <fullName evidence="5">Large ribosomal subunit protein bL25</fullName>
    </recommendedName>
    <alternativeName>
        <fullName evidence="5">General stress protein CTC</fullName>
    </alternativeName>
</protein>
<feature type="compositionally biased region" description="Acidic residues" evidence="6">
    <location>
        <begin position="213"/>
        <end position="223"/>
    </location>
</feature>
<evidence type="ECO:0000256" key="3">
    <source>
        <dbReference type="ARBA" id="ARBA00022980"/>
    </source>
</evidence>
<keyword evidence="4 5" id="KW-0687">Ribonucleoprotein</keyword>
<dbReference type="EMBL" id="MGJT01000016">
    <property type="protein sequence ID" value="OGN12605.1"/>
    <property type="molecule type" value="Genomic_DNA"/>
</dbReference>
<evidence type="ECO:0000313" key="10">
    <source>
        <dbReference type="Proteomes" id="UP000178197"/>
    </source>
</evidence>
<evidence type="ECO:0000259" key="7">
    <source>
        <dbReference type="Pfam" id="PF01386"/>
    </source>
</evidence>
<keyword evidence="2 5" id="KW-0694">RNA-binding</keyword>
<proteinExistence type="inferred from homology"/>
<feature type="domain" description="Large ribosomal subunit protein bL25 beta" evidence="8">
    <location>
        <begin position="99"/>
        <end position="185"/>
    </location>
</feature>
<dbReference type="GO" id="GO:0006412">
    <property type="term" value="P:translation"/>
    <property type="evidence" value="ECO:0007669"/>
    <property type="project" value="UniProtKB-UniRule"/>
</dbReference>
<dbReference type="Gene3D" id="2.170.120.20">
    <property type="entry name" value="Ribosomal protein L25, beta domain"/>
    <property type="match status" value="1"/>
</dbReference>
<evidence type="ECO:0000313" key="9">
    <source>
        <dbReference type="EMBL" id="OGN12605.1"/>
    </source>
</evidence>
<evidence type="ECO:0000256" key="1">
    <source>
        <dbReference type="ARBA" id="ARBA00022730"/>
    </source>
</evidence>
<feature type="domain" description="Large ribosomal subunit protein bL25 L25" evidence="7">
    <location>
        <begin position="6"/>
        <end position="91"/>
    </location>
</feature>
<keyword evidence="1 5" id="KW-0699">rRNA-binding</keyword>
<keyword evidence="3 5" id="KW-0689">Ribosomal protein</keyword>
<dbReference type="CDD" id="cd00495">
    <property type="entry name" value="Ribosomal_L25_TL5_CTC"/>
    <property type="match status" value="1"/>
</dbReference>
<comment type="subunit">
    <text evidence="5">Part of the 50S ribosomal subunit; part of the 5S rRNA/L5/L18/L25 subcomplex. Contacts the 5S rRNA. Binds to the 5S rRNA independently of L5 and L18.</text>
</comment>
<evidence type="ECO:0000259" key="8">
    <source>
        <dbReference type="Pfam" id="PF14693"/>
    </source>
</evidence>
<dbReference type="PANTHER" id="PTHR33284:SF1">
    <property type="entry name" value="RIBOSOMAL PROTEIN L25_GLN-TRNA SYNTHETASE, ANTI-CODON-BINDING DOMAIN-CONTAINING PROTEIN"/>
    <property type="match status" value="1"/>
</dbReference>
<dbReference type="GO" id="GO:0022625">
    <property type="term" value="C:cytosolic large ribosomal subunit"/>
    <property type="evidence" value="ECO:0007669"/>
    <property type="project" value="TreeGrafter"/>
</dbReference>
<feature type="region of interest" description="Disordered" evidence="6">
    <location>
        <begin position="212"/>
        <end position="235"/>
    </location>
</feature>
<dbReference type="InterPro" id="IPR020057">
    <property type="entry name" value="Ribosomal_bL25_b-dom"/>
</dbReference>
<dbReference type="GO" id="GO:0008097">
    <property type="term" value="F:5S rRNA binding"/>
    <property type="evidence" value="ECO:0007669"/>
    <property type="project" value="InterPro"/>
</dbReference>
<dbReference type="InterPro" id="IPR037121">
    <property type="entry name" value="Ribosomal_bL25_C"/>
</dbReference>
<dbReference type="NCBIfam" id="TIGR00731">
    <property type="entry name" value="bL25_bact_ctc"/>
    <property type="match status" value="1"/>
</dbReference>
<dbReference type="GO" id="GO:0003735">
    <property type="term" value="F:structural constituent of ribosome"/>
    <property type="evidence" value="ECO:0007669"/>
    <property type="project" value="InterPro"/>
</dbReference>
<dbReference type="HAMAP" id="MF_01334">
    <property type="entry name" value="Ribosomal_bL25_CTC"/>
    <property type="match status" value="1"/>
</dbReference>
<dbReference type="InterPro" id="IPR011035">
    <property type="entry name" value="Ribosomal_bL25/Gln-tRNA_synth"/>
</dbReference>
<sequence>MTKVEIKAEKRGVVGKSLWGLREKGVLPAVIYGHDFETMPIQVSSRDFEKVYHQAGESSLVYVNLGDQTVPAIIHEAVRDAITDKFIHADFYKVNLKEKISAEVQLVFIGESIAVKEQGGILVKNINSIEVEALPQDLPHEIQVDIANLKYLKDQILLKELKLPSGVGIKDKEKLEEIVALIQEPISEEELQKQLEVTAGAVEEVEVIKKEEEAAEEGVEEAVEEKPASAPEEKK</sequence>
<dbReference type="InterPro" id="IPR020930">
    <property type="entry name" value="Ribosomal_uL5_bac-type"/>
</dbReference>
<dbReference type="Pfam" id="PF14693">
    <property type="entry name" value="Ribosomal_TL5_C"/>
    <property type="match status" value="1"/>
</dbReference>
<dbReference type="InterPro" id="IPR029751">
    <property type="entry name" value="Ribosomal_L25_dom"/>
</dbReference>
<dbReference type="Proteomes" id="UP000178197">
    <property type="component" value="Unassembled WGS sequence"/>
</dbReference>
<comment type="similarity">
    <text evidence="5">Belongs to the bacterial ribosomal protein bL25 family. CTC subfamily.</text>
</comment>
<dbReference type="Pfam" id="PF01386">
    <property type="entry name" value="Ribosomal_L25p"/>
    <property type="match status" value="1"/>
</dbReference>
<evidence type="ECO:0000256" key="4">
    <source>
        <dbReference type="ARBA" id="ARBA00023274"/>
    </source>
</evidence>
<dbReference type="AlphaFoldDB" id="A0A1F8FHK0"/>
<evidence type="ECO:0000256" key="5">
    <source>
        <dbReference type="HAMAP-Rule" id="MF_01334"/>
    </source>
</evidence>
<evidence type="ECO:0000256" key="2">
    <source>
        <dbReference type="ARBA" id="ARBA00022884"/>
    </source>
</evidence>
<dbReference type="PANTHER" id="PTHR33284">
    <property type="entry name" value="RIBOSOMAL PROTEIN L25/GLN-TRNA SYNTHETASE, ANTI-CODON-BINDING DOMAIN-CONTAINING PROTEIN"/>
    <property type="match status" value="1"/>
</dbReference>
<dbReference type="InterPro" id="IPR001021">
    <property type="entry name" value="Ribosomal_bL25_long"/>
</dbReference>
<accession>A0A1F8FHK0</accession>
<gene>
    <name evidence="5" type="primary">rplY</name>
    <name evidence="5" type="synonym">ctc</name>
    <name evidence="9" type="ORF">A3C71_01345</name>
</gene>
<dbReference type="SUPFAM" id="SSF50715">
    <property type="entry name" value="Ribosomal protein L25-like"/>
    <property type="match status" value="1"/>
</dbReference>
<dbReference type="InterPro" id="IPR020056">
    <property type="entry name" value="Rbsml_bL25/Gln-tRNA_synth_N"/>
</dbReference>
<evidence type="ECO:0000256" key="6">
    <source>
        <dbReference type="SAM" id="MobiDB-lite"/>
    </source>
</evidence>
<comment type="caution">
    <text evidence="9">The sequence shown here is derived from an EMBL/GenBank/DDBJ whole genome shotgun (WGS) entry which is preliminary data.</text>
</comment>
<reference evidence="9 10" key="1">
    <citation type="journal article" date="2016" name="Nat. Commun.">
        <title>Thousands of microbial genomes shed light on interconnected biogeochemical processes in an aquifer system.</title>
        <authorList>
            <person name="Anantharaman K."/>
            <person name="Brown C.T."/>
            <person name="Hug L.A."/>
            <person name="Sharon I."/>
            <person name="Castelle C.J."/>
            <person name="Probst A.J."/>
            <person name="Thomas B.C."/>
            <person name="Singh A."/>
            <person name="Wilkins M.J."/>
            <person name="Karaoz U."/>
            <person name="Brodie E.L."/>
            <person name="Williams K.H."/>
            <person name="Hubbard S.S."/>
            <person name="Banfield J.F."/>
        </authorList>
    </citation>
    <scope>NUCLEOTIDE SEQUENCE [LARGE SCALE GENOMIC DNA]</scope>
</reference>
<dbReference type="Gene3D" id="2.40.240.10">
    <property type="entry name" value="Ribosomal Protein L25, Chain P"/>
    <property type="match status" value="1"/>
</dbReference>
<organism evidence="9 10">
    <name type="scientific">Candidatus Yanofskybacteria bacterium RIFCSPHIGHO2_02_FULL_43_15c</name>
    <dbReference type="NCBI Taxonomy" id="1802679"/>
    <lineage>
        <taxon>Bacteria</taxon>
        <taxon>Candidatus Yanofskyibacteriota</taxon>
    </lineage>
</organism>
<feature type="compositionally biased region" description="Basic and acidic residues" evidence="6">
    <location>
        <begin position="224"/>
        <end position="235"/>
    </location>
</feature>
<name>A0A1F8FHK0_9BACT</name>
<comment type="function">
    <text evidence="5">This is one of the proteins that binds to the 5S RNA in the ribosome where it forms part of the central protuberance.</text>
</comment>